<dbReference type="GO" id="GO:0005737">
    <property type="term" value="C:cytoplasm"/>
    <property type="evidence" value="ECO:0007669"/>
    <property type="project" value="TreeGrafter"/>
</dbReference>
<dbReference type="SUPFAM" id="SSF52540">
    <property type="entry name" value="P-loop containing nucleoside triphosphate hydrolases"/>
    <property type="match status" value="1"/>
</dbReference>
<keyword evidence="3" id="KW-0808">Transferase</keyword>
<accession>A0A4X2KIH0</accession>
<dbReference type="PANTHER" id="PTHR12595:SF0">
    <property type="entry name" value="ADENYLATE KINASE ISOENZYME 6"/>
    <property type="match status" value="1"/>
</dbReference>
<dbReference type="GeneTree" id="ENSGT00390000015930"/>
<evidence type="ECO:0000256" key="4">
    <source>
        <dbReference type="ARBA" id="ARBA00022741"/>
    </source>
</evidence>
<evidence type="ECO:0000256" key="2">
    <source>
        <dbReference type="ARBA" id="ARBA00022552"/>
    </source>
</evidence>
<dbReference type="OMA" id="DTIECET"/>
<dbReference type="GO" id="GO:0005634">
    <property type="term" value="C:nucleus"/>
    <property type="evidence" value="ECO:0007669"/>
    <property type="project" value="TreeGrafter"/>
</dbReference>
<dbReference type="GO" id="GO:0016887">
    <property type="term" value="F:ATP hydrolysis activity"/>
    <property type="evidence" value="ECO:0007669"/>
    <property type="project" value="InterPro"/>
</dbReference>
<dbReference type="AlphaFoldDB" id="A0A4X2KIH0"/>
<name>A0A4X2KIH0_VOMUR</name>
<keyword evidence="6" id="KW-0067">ATP-binding</keyword>
<evidence type="ECO:0000256" key="1">
    <source>
        <dbReference type="ARBA" id="ARBA00022517"/>
    </source>
</evidence>
<reference evidence="7" key="3">
    <citation type="submission" date="2025-09" db="UniProtKB">
        <authorList>
            <consortium name="Ensembl"/>
        </authorList>
    </citation>
    <scope>IDENTIFICATION</scope>
</reference>
<keyword evidence="1" id="KW-0690">Ribosome biogenesis</keyword>
<evidence type="ECO:0000256" key="6">
    <source>
        <dbReference type="ARBA" id="ARBA00022840"/>
    </source>
</evidence>
<keyword evidence="8" id="KW-1185">Reference proteome</keyword>
<protein>
    <submittedName>
        <fullName evidence="7">Uncharacterized protein</fullName>
    </submittedName>
</protein>
<proteinExistence type="predicted"/>
<reference evidence="8" key="1">
    <citation type="submission" date="2018-12" db="EMBL/GenBank/DDBJ databases">
        <authorList>
            <person name="Yazar S."/>
        </authorList>
    </citation>
    <scope>NUCLEOTIDE SEQUENCE [LARGE SCALE GENOMIC DNA]</scope>
</reference>
<dbReference type="GO" id="GO:0006364">
    <property type="term" value="P:rRNA processing"/>
    <property type="evidence" value="ECO:0007669"/>
    <property type="project" value="UniProtKB-KW"/>
</dbReference>
<dbReference type="InterPro" id="IPR027417">
    <property type="entry name" value="P-loop_NTPase"/>
</dbReference>
<evidence type="ECO:0000256" key="3">
    <source>
        <dbReference type="ARBA" id="ARBA00022679"/>
    </source>
</evidence>
<keyword evidence="5" id="KW-0418">Kinase</keyword>
<dbReference type="GO" id="GO:0004017">
    <property type="term" value="F:AMP kinase activity"/>
    <property type="evidence" value="ECO:0007669"/>
    <property type="project" value="InterPro"/>
</dbReference>
<dbReference type="STRING" id="29139.ENSVURP00010011784"/>
<keyword evidence="2" id="KW-0698">rRNA processing</keyword>
<dbReference type="InterPro" id="IPR020618">
    <property type="entry name" value="Adenyl_kinase_AK6"/>
</dbReference>
<dbReference type="Pfam" id="PF13238">
    <property type="entry name" value="AAA_18"/>
    <property type="match status" value="1"/>
</dbReference>
<evidence type="ECO:0000313" key="8">
    <source>
        <dbReference type="Proteomes" id="UP000314987"/>
    </source>
</evidence>
<evidence type="ECO:0000256" key="5">
    <source>
        <dbReference type="ARBA" id="ARBA00022777"/>
    </source>
</evidence>
<dbReference type="PANTHER" id="PTHR12595">
    <property type="entry name" value="POS9-ACTIVATING FACTOR FAP7-RELATED"/>
    <property type="match status" value="1"/>
</dbReference>
<dbReference type="GO" id="GO:0005524">
    <property type="term" value="F:ATP binding"/>
    <property type="evidence" value="ECO:0007669"/>
    <property type="project" value="UniProtKB-KW"/>
</dbReference>
<sequence length="132" mass="15225">IILLPGTPGVGKTTLGKELASRTGGTYINVSNLAEEGQLCDSFDEEYEYPILVFVLQTVNSVLCTRLEKRGYSVKKLQDDIQCEIFQILYEDVMAFYNHEIVHHLPRNVPEELENHLDQIMKRIEQWIKDNN</sequence>
<dbReference type="Gene3D" id="3.40.50.300">
    <property type="entry name" value="P-loop containing nucleotide triphosphate hydrolases"/>
    <property type="match status" value="2"/>
</dbReference>
<dbReference type="Proteomes" id="UP000314987">
    <property type="component" value="Unassembled WGS sequence"/>
</dbReference>
<keyword evidence="4" id="KW-0547">Nucleotide-binding</keyword>
<dbReference type="Ensembl" id="ENSVURT00010013393.1">
    <property type="protein sequence ID" value="ENSVURP00010011784.1"/>
    <property type="gene ID" value="ENSVURG00010009117.1"/>
</dbReference>
<organism evidence="7 8">
    <name type="scientific">Vombatus ursinus</name>
    <name type="common">Common wombat</name>
    <dbReference type="NCBI Taxonomy" id="29139"/>
    <lineage>
        <taxon>Eukaryota</taxon>
        <taxon>Metazoa</taxon>
        <taxon>Chordata</taxon>
        <taxon>Craniata</taxon>
        <taxon>Vertebrata</taxon>
        <taxon>Euteleostomi</taxon>
        <taxon>Mammalia</taxon>
        <taxon>Metatheria</taxon>
        <taxon>Diprotodontia</taxon>
        <taxon>Vombatidae</taxon>
        <taxon>Vombatus</taxon>
    </lineage>
</organism>
<reference evidence="7" key="2">
    <citation type="submission" date="2025-08" db="UniProtKB">
        <authorList>
            <consortium name="Ensembl"/>
        </authorList>
    </citation>
    <scope>IDENTIFICATION</scope>
</reference>
<evidence type="ECO:0000313" key="7">
    <source>
        <dbReference type="Ensembl" id="ENSVURP00010011784.1"/>
    </source>
</evidence>